<keyword evidence="2" id="KW-1185">Reference proteome</keyword>
<evidence type="ECO:0000313" key="2">
    <source>
        <dbReference type="Proteomes" id="UP001732700"/>
    </source>
</evidence>
<name>A0ACD5TTQ3_AVESA</name>
<sequence length="209" mass="23824">MARDEGTRPWVLEKFDPSWNEGGLLEASSFSTPFRKDREVLREYLQEVWPTVKRALKKFGVSCELNLEEGSMAVSTTRKTRDPCIVVKARDLTRLLARSVPAPQALKLLSDDDIGCDIIKIGNLIRNRKRFSMRRDRILGPNMSTLQAIEDFTGCYILVQGSTVSAMGSFRGLEQVRKIVEACIKNKKNPLSHIQELRTEREYALMMES</sequence>
<reference evidence="1" key="2">
    <citation type="submission" date="2025-09" db="UniProtKB">
        <authorList>
            <consortium name="EnsemblPlants"/>
        </authorList>
    </citation>
    <scope>IDENTIFICATION</scope>
</reference>
<proteinExistence type="predicted"/>
<evidence type="ECO:0000313" key="1">
    <source>
        <dbReference type="EnsemblPlants" id="AVESA.00010b.r2.1DG0127440.2.CDS"/>
    </source>
</evidence>
<protein>
    <submittedName>
        <fullName evidence="1">Uncharacterized protein</fullName>
    </submittedName>
</protein>
<accession>A0ACD5TTQ3</accession>
<dbReference type="EnsemblPlants" id="AVESA.00010b.r2.1DG0127440.2">
    <property type="protein sequence ID" value="AVESA.00010b.r2.1DG0127440.2.CDS"/>
    <property type="gene ID" value="AVESA.00010b.r2.1DG0127440"/>
</dbReference>
<reference evidence="1" key="1">
    <citation type="submission" date="2021-05" db="EMBL/GenBank/DDBJ databases">
        <authorList>
            <person name="Scholz U."/>
            <person name="Mascher M."/>
            <person name="Fiebig A."/>
        </authorList>
    </citation>
    <scope>NUCLEOTIDE SEQUENCE [LARGE SCALE GENOMIC DNA]</scope>
</reference>
<organism evidence="1 2">
    <name type="scientific">Avena sativa</name>
    <name type="common">Oat</name>
    <dbReference type="NCBI Taxonomy" id="4498"/>
    <lineage>
        <taxon>Eukaryota</taxon>
        <taxon>Viridiplantae</taxon>
        <taxon>Streptophyta</taxon>
        <taxon>Embryophyta</taxon>
        <taxon>Tracheophyta</taxon>
        <taxon>Spermatophyta</taxon>
        <taxon>Magnoliopsida</taxon>
        <taxon>Liliopsida</taxon>
        <taxon>Poales</taxon>
        <taxon>Poaceae</taxon>
        <taxon>BOP clade</taxon>
        <taxon>Pooideae</taxon>
        <taxon>Poodae</taxon>
        <taxon>Poeae</taxon>
        <taxon>Poeae Chloroplast Group 1 (Aveneae type)</taxon>
        <taxon>Aveninae</taxon>
        <taxon>Avena</taxon>
    </lineage>
</organism>
<dbReference type="Proteomes" id="UP001732700">
    <property type="component" value="Chromosome 1D"/>
</dbReference>